<evidence type="ECO:0000256" key="10">
    <source>
        <dbReference type="ARBA" id="ARBA00023136"/>
    </source>
</evidence>
<dbReference type="PROSITE" id="PS51013">
    <property type="entry name" value="PANNEXIN"/>
    <property type="match status" value="1"/>
</dbReference>
<evidence type="ECO:0000256" key="7">
    <source>
        <dbReference type="ARBA" id="ARBA00022949"/>
    </source>
</evidence>
<sequence>MGQGMDWRTNGFFPRVTFCDLQTRDIGQSRQHTVQCVLMINMFAEKIYIFLWLWFFVFLFVAIFNFIFWIYRTMSMRSKVYLVMDALKLHNVHPTRSSVQNFISSFLKFDGVVVLRLIDSNAGYVQMADILYQLWTNFYGLNSGSLNSPSPPIFNSEAVAVGMLPRRADLLVHLYRSVAIYRYR</sequence>
<comment type="subcellular location">
    <subcellularLocation>
        <location evidence="1">Cell junction</location>
        <location evidence="1">Gap junction</location>
    </subcellularLocation>
    <subcellularLocation>
        <location evidence="2 12">Cell membrane</location>
        <topology evidence="2 12">Multi-pass membrane protein</topology>
    </subcellularLocation>
</comment>
<evidence type="ECO:0000256" key="3">
    <source>
        <dbReference type="ARBA" id="ARBA00022448"/>
    </source>
</evidence>
<evidence type="ECO:0000256" key="12">
    <source>
        <dbReference type="RuleBase" id="RU010713"/>
    </source>
</evidence>
<keyword evidence="11 12" id="KW-0407">Ion channel</keyword>
<keyword evidence="3 12" id="KW-0813">Transport</keyword>
<dbReference type="GO" id="GO:0005921">
    <property type="term" value="C:gap junction"/>
    <property type="evidence" value="ECO:0007669"/>
    <property type="project" value="UniProtKB-SubCell"/>
</dbReference>
<dbReference type="Proteomes" id="UP000887574">
    <property type="component" value="Unplaced"/>
</dbReference>
<keyword evidence="10 12" id="KW-0472">Membrane</keyword>
<dbReference type="PANTHER" id="PTHR11893">
    <property type="entry name" value="INNEXIN"/>
    <property type="match status" value="1"/>
</dbReference>
<keyword evidence="5 12" id="KW-0812">Transmembrane</keyword>
<organism evidence="13 14">
    <name type="scientific">Ditylenchus dipsaci</name>
    <dbReference type="NCBI Taxonomy" id="166011"/>
    <lineage>
        <taxon>Eukaryota</taxon>
        <taxon>Metazoa</taxon>
        <taxon>Ecdysozoa</taxon>
        <taxon>Nematoda</taxon>
        <taxon>Chromadorea</taxon>
        <taxon>Rhabditida</taxon>
        <taxon>Tylenchina</taxon>
        <taxon>Tylenchomorpha</taxon>
        <taxon>Sphaerularioidea</taxon>
        <taxon>Anguinidae</taxon>
        <taxon>Anguininae</taxon>
        <taxon>Ditylenchus</taxon>
    </lineage>
</organism>
<keyword evidence="7" id="KW-0965">Cell junction</keyword>
<dbReference type="GO" id="GO:0005886">
    <property type="term" value="C:plasma membrane"/>
    <property type="evidence" value="ECO:0007669"/>
    <property type="project" value="UniProtKB-SubCell"/>
</dbReference>
<protein>
    <recommendedName>
        <fullName evidence="12">Innexin</fullName>
    </recommendedName>
</protein>
<dbReference type="InterPro" id="IPR000990">
    <property type="entry name" value="Innexin"/>
</dbReference>
<evidence type="ECO:0000256" key="8">
    <source>
        <dbReference type="ARBA" id="ARBA00022989"/>
    </source>
</evidence>
<keyword evidence="8 12" id="KW-1133">Transmembrane helix</keyword>
<dbReference type="GO" id="GO:0034220">
    <property type="term" value="P:monoatomic ion transmembrane transport"/>
    <property type="evidence" value="ECO:0007669"/>
    <property type="project" value="UniProtKB-KW"/>
</dbReference>
<comment type="similarity">
    <text evidence="12">Belongs to the pannexin family.</text>
</comment>
<proteinExistence type="inferred from homology"/>
<evidence type="ECO:0000256" key="4">
    <source>
        <dbReference type="ARBA" id="ARBA00022475"/>
    </source>
</evidence>
<name>A0A915E6T9_9BILA</name>
<evidence type="ECO:0000256" key="11">
    <source>
        <dbReference type="ARBA" id="ARBA00023303"/>
    </source>
</evidence>
<dbReference type="PRINTS" id="PR01262">
    <property type="entry name" value="INNEXIN"/>
</dbReference>
<keyword evidence="9 12" id="KW-0406">Ion transport</keyword>
<evidence type="ECO:0000313" key="13">
    <source>
        <dbReference type="Proteomes" id="UP000887574"/>
    </source>
</evidence>
<dbReference type="WBParaSite" id="jg3449">
    <property type="protein sequence ID" value="jg3449"/>
    <property type="gene ID" value="jg3449"/>
</dbReference>
<dbReference type="PANTHER" id="PTHR11893:SF36">
    <property type="entry name" value="INNEXIN-5"/>
    <property type="match status" value="1"/>
</dbReference>
<comment type="caution">
    <text evidence="12">Lacks conserved residue(s) required for the propagation of feature annotation.</text>
</comment>
<keyword evidence="13" id="KW-1185">Reference proteome</keyword>
<keyword evidence="4" id="KW-1003">Cell membrane</keyword>
<reference evidence="14" key="1">
    <citation type="submission" date="2022-11" db="UniProtKB">
        <authorList>
            <consortium name="WormBaseParasite"/>
        </authorList>
    </citation>
    <scope>IDENTIFICATION</scope>
</reference>
<gene>
    <name evidence="12" type="primary">inx</name>
</gene>
<evidence type="ECO:0000256" key="1">
    <source>
        <dbReference type="ARBA" id="ARBA00004610"/>
    </source>
</evidence>
<evidence type="ECO:0000256" key="2">
    <source>
        <dbReference type="ARBA" id="ARBA00004651"/>
    </source>
</evidence>
<dbReference type="GO" id="GO:0005243">
    <property type="term" value="F:gap junction channel activity"/>
    <property type="evidence" value="ECO:0007669"/>
    <property type="project" value="TreeGrafter"/>
</dbReference>
<evidence type="ECO:0000256" key="5">
    <source>
        <dbReference type="ARBA" id="ARBA00022692"/>
    </source>
</evidence>
<dbReference type="AlphaFoldDB" id="A0A915E6T9"/>
<evidence type="ECO:0000256" key="6">
    <source>
        <dbReference type="ARBA" id="ARBA00022868"/>
    </source>
</evidence>
<evidence type="ECO:0000313" key="14">
    <source>
        <dbReference type="WBParaSite" id="jg3449"/>
    </source>
</evidence>
<keyword evidence="6" id="KW-0303">Gap junction</keyword>
<feature type="transmembrane region" description="Helical" evidence="12">
    <location>
        <begin position="47"/>
        <end position="71"/>
    </location>
</feature>
<dbReference type="Pfam" id="PF00876">
    <property type="entry name" value="Innexin"/>
    <property type="match status" value="1"/>
</dbReference>
<evidence type="ECO:0000256" key="9">
    <source>
        <dbReference type="ARBA" id="ARBA00023065"/>
    </source>
</evidence>
<accession>A0A915E6T9</accession>
<comment type="function">
    <text evidence="12">Structural component of the gap junctions.</text>
</comment>